<comment type="caution">
    <text evidence="4">The sequence shown here is derived from an EMBL/GenBank/DDBJ whole genome shotgun (WGS) entry which is preliminary data.</text>
</comment>
<dbReference type="Gene3D" id="3.30.450.30">
    <property type="entry name" value="Dynein light chain 2a, cytoplasmic"/>
    <property type="match status" value="1"/>
</dbReference>
<feature type="compositionally biased region" description="Polar residues" evidence="2">
    <location>
        <begin position="41"/>
        <end position="62"/>
    </location>
</feature>
<organism evidence="4 5">
    <name type="scientific">Gomphillus americanus</name>
    <dbReference type="NCBI Taxonomy" id="1940652"/>
    <lineage>
        <taxon>Eukaryota</taxon>
        <taxon>Fungi</taxon>
        <taxon>Dikarya</taxon>
        <taxon>Ascomycota</taxon>
        <taxon>Pezizomycotina</taxon>
        <taxon>Lecanoromycetes</taxon>
        <taxon>OSLEUM clade</taxon>
        <taxon>Ostropomycetidae</taxon>
        <taxon>Ostropales</taxon>
        <taxon>Graphidaceae</taxon>
        <taxon>Gomphilloideae</taxon>
        <taxon>Gomphillus</taxon>
    </lineage>
</organism>
<proteinExistence type="inferred from homology"/>
<protein>
    <recommendedName>
        <fullName evidence="3">Roadblock/LAMTOR2 domain-containing protein</fullName>
    </recommendedName>
</protein>
<dbReference type="OrthoDB" id="9985637at2759"/>
<reference evidence="4" key="1">
    <citation type="submission" date="2021-03" db="EMBL/GenBank/DDBJ databases">
        <authorList>
            <person name="Tagirdzhanova G."/>
        </authorList>
    </citation>
    <scope>NUCLEOTIDE SEQUENCE</scope>
</reference>
<dbReference type="SMART" id="SM00960">
    <property type="entry name" value="Robl_LC7"/>
    <property type="match status" value="1"/>
</dbReference>
<gene>
    <name evidence="4" type="ORF">GOMPHAMPRED_005792</name>
</gene>
<evidence type="ECO:0000256" key="1">
    <source>
        <dbReference type="ARBA" id="ARBA00007191"/>
    </source>
</evidence>
<keyword evidence="5" id="KW-1185">Reference proteome</keyword>
<name>A0A8H3FUK9_9LECA</name>
<comment type="similarity">
    <text evidence="1">Belongs to the GAMAD family.</text>
</comment>
<dbReference type="PANTHER" id="PTHR10779">
    <property type="entry name" value="DYNEIN LIGHT CHAIN ROADBLOCK"/>
    <property type="match status" value="1"/>
</dbReference>
<evidence type="ECO:0000256" key="2">
    <source>
        <dbReference type="SAM" id="MobiDB-lite"/>
    </source>
</evidence>
<dbReference type="EMBL" id="CAJPDQ010000037">
    <property type="protein sequence ID" value="CAF9931009.1"/>
    <property type="molecule type" value="Genomic_DNA"/>
</dbReference>
<dbReference type="AlphaFoldDB" id="A0A8H3FUK9"/>
<evidence type="ECO:0000259" key="3">
    <source>
        <dbReference type="SMART" id="SM00960"/>
    </source>
</evidence>
<dbReference type="Proteomes" id="UP000664169">
    <property type="component" value="Unassembled WGS sequence"/>
</dbReference>
<accession>A0A8H3FUK9</accession>
<dbReference type="InterPro" id="IPR004942">
    <property type="entry name" value="Roadblock/LAMTOR2_dom"/>
</dbReference>
<evidence type="ECO:0000313" key="5">
    <source>
        <dbReference type="Proteomes" id="UP000664169"/>
    </source>
</evidence>
<evidence type="ECO:0000313" key="4">
    <source>
        <dbReference type="EMBL" id="CAF9931009.1"/>
    </source>
</evidence>
<feature type="region of interest" description="Disordered" evidence="2">
    <location>
        <begin position="41"/>
        <end position="63"/>
    </location>
</feature>
<dbReference type="SUPFAM" id="SSF103196">
    <property type="entry name" value="Roadblock/LC7 domain"/>
    <property type="match status" value="1"/>
</dbReference>
<feature type="domain" description="Roadblock/LAMTOR2" evidence="3">
    <location>
        <begin position="8"/>
        <end position="118"/>
    </location>
</feature>
<sequence>MSQPTNATLEHLTRIATKPGVRSTLILSKTDGAIIQSTGLISASQKESSETGQEGYQNAENQKSAEEVAKMAYDFVRHASSFAIGMQDEDDVQLLRLRTRKNEIVIVPDAKYLLVVIHDAPKAG</sequence>